<keyword evidence="3" id="KW-1003">Cell membrane</keyword>
<feature type="transmembrane region" description="Helical" evidence="7">
    <location>
        <begin position="7"/>
        <end position="29"/>
    </location>
</feature>
<dbReference type="GO" id="GO:0055085">
    <property type="term" value="P:transmembrane transport"/>
    <property type="evidence" value="ECO:0007669"/>
    <property type="project" value="InterPro"/>
</dbReference>
<keyword evidence="5 7" id="KW-1133">Transmembrane helix</keyword>
<feature type="transmembrane region" description="Helical" evidence="7">
    <location>
        <begin position="41"/>
        <end position="62"/>
    </location>
</feature>
<evidence type="ECO:0000256" key="3">
    <source>
        <dbReference type="ARBA" id="ARBA00022475"/>
    </source>
</evidence>
<feature type="transmembrane region" description="Helical" evidence="7">
    <location>
        <begin position="83"/>
        <end position="106"/>
    </location>
</feature>
<dbReference type="PROSITE" id="PS50928">
    <property type="entry name" value="ABC_TM1"/>
    <property type="match status" value="1"/>
</dbReference>
<dbReference type="GO" id="GO:0005886">
    <property type="term" value="C:plasma membrane"/>
    <property type="evidence" value="ECO:0007669"/>
    <property type="project" value="UniProtKB-SubCell"/>
</dbReference>
<name>X1H1V9_9ZZZZ</name>
<dbReference type="Gene3D" id="1.10.3720.10">
    <property type="entry name" value="MetI-like"/>
    <property type="match status" value="1"/>
</dbReference>
<feature type="transmembrane region" description="Helical" evidence="7">
    <location>
        <begin position="145"/>
        <end position="163"/>
    </location>
</feature>
<dbReference type="InterPro" id="IPR000515">
    <property type="entry name" value="MetI-like"/>
</dbReference>
<dbReference type="SUPFAM" id="SSF161098">
    <property type="entry name" value="MetI-like"/>
    <property type="match status" value="1"/>
</dbReference>
<sequence length="178" mass="19993">FRFWGRDILFFIVLGSVMIPIQIVTIPLYFMVSKINIADTYIGLVLPFLINAFSIFLMRQFIYGIPSELIEAAKVDGATDWRIYFKIILPLVKPAIGVVGILSFLWTYDEFLWPLVVVRSNEMMTLPLILGRYAMSEGGVIPGPSLATATIVLAPLLIVYGFFQRFFVKGVSMTGIKG</sequence>
<dbReference type="EMBL" id="BARU01023260">
    <property type="protein sequence ID" value="GAH51075.1"/>
    <property type="molecule type" value="Genomic_DNA"/>
</dbReference>
<dbReference type="AlphaFoldDB" id="X1H1V9"/>
<protein>
    <recommendedName>
        <fullName evidence="8">ABC transmembrane type-1 domain-containing protein</fullName>
    </recommendedName>
</protein>
<dbReference type="PANTHER" id="PTHR43744">
    <property type="entry name" value="ABC TRANSPORTER PERMEASE PROTEIN MG189-RELATED-RELATED"/>
    <property type="match status" value="1"/>
</dbReference>
<evidence type="ECO:0000256" key="2">
    <source>
        <dbReference type="ARBA" id="ARBA00022448"/>
    </source>
</evidence>
<dbReference type="PANTHER" id="PTHR43744:SF3">
    <property type="entry name" value="LACTOSE TRANSPORT SYSTEM PERMEASE PROTEIN LACG"/>
    <property type="match status" value="1"/>
</dbReference>
<organism evidence="9">
    <name type="scientific">marine sediment metagenome</name>
    <dbReference type="NCBI Taxonomy" id="412755"/>
    <lineage>
        <taxon>unclassified sequences</taxon>
        <taxon>metagenomes</taxon>
        <taxon>ecological metagenomes</taxon>
    </lineage>
</organism>
<comment type="subcellular location">
    <subcellularLocation>
        <location evidence="1">Cell membrane</location>
        <topology evidence="1">Multi-pass membrane protein</topology>
    </subcellularLocation>
</comment>
<evidence type="ECO:0000256" key="7">
    <source>
        <dbReference type="SAM" id="Phobius"/>
    </source>
</evidence>
<dbReference type="InterPro" id="IPR035906">
    <property type="entry name" value="MetI-like_sf"/>
</dbReference>
<keyword evidence="6 7" id="KW-0472">Membrane</keyword>
<feature type="non-terminal residue" evidence="9">
    <location>
        <position position="1"/>
    </location>
</feature>
<evidence type="ECO:0000259" key="8">
    <source>
        <dbReference type="PROSITE" id="PS50928"/>
    </source>
</evidence>
<gene>
    <name evidence="9" type="ORF">S03H2_37772</name>
</gene>
<keyword evidence="2" id="KW-0813">Transport</keyword>
<evidence type="ECO:0000256" key="6">
    <source>
        <dbReference type="ARBA" id="ARBA00023136"/>
    </source>
</evidence>
<evidence type="ECO:0000256" key="1">
    <source>
        <dbReference type="ARBA" id="ARBA00004651"/>
    </source>
</evidence>
<dbReference type="Pfam" id="PF00528">
    <property type="entry name" value="BPD_transp_1"/>
    <property type="match status" value="1"/>
</dbReference>
<dbReference type="CDD" id="cd06261">
    <property type="entry name" value="TM_PBP2"/>
    <property type="match status" value="1"/>
</dbReference>
<evidence type="ECO:0000256" key="4">
    <source>
        <dbReference type="ARBA" id="ARBA00022692"/>
    </source>
</evidence>
<keyword evidence="4 7" id="KW-0812">Transmembrane</keyword>
<evidence type="ECO:0000256" key="5">
    <source>
        <dbReference type="ARBA" id="ARBA00022989"/>
    </source>
</evidence>
<accession>X1H1V9</accession>
<reference evidence="9" key="1">
    <citation type="journal article" date="2014" name="Front. Microbiol.">
        <title>High frequency of phylogenetically diverse reductive dehalogenase-homologous genes in deep subseafloor sedimentary metagenomes.</title>
        <authorList>
            <person name="Kawai M."/>
            <person name="Futagami T."/>
            <person name="Toyoda A."/>
            <person name="Takaki Y."/>
            <person name="Nishi S."/>
            <person name="Hori S."/>
            <person name="Arai W."/>
            <person name="Tsubouchi T."/>
            <person name="Morono Y."/>
            <person name="Uchiyama I."/>
            <person name="Ito T."/>
            <person name="Fujiyama A."/>
            <person name="Inagaki F."/>
            <person name="Takami H."/>
        </authorList>
    </citation>
    <scope>NUCLEOTIDE SEQUENCE</scope>
    <source>
        <strain evidence="9">Expedition CK06-06</strain>
    </source>
</reference>
<proteinExistence type="predicted"/>
<comment type="caution">
    <text evidence="9">The sequence shown here is derived from an EMBL/GenBank/DDBJ whole genome shotgun (WGS) entry which is preliminary data.</text>
</comment>
<evidence type="ECO:0000313" key="9">
    <source>
        <dbReference type="EMBL" id="GAH51075.1"/>
    </source>
</evidence>
<feature type="domain" description="ABC transmembrane type-1" evidence="8">
    <location>
        <begin position="1"/>
        <end position="163"/>
    </location>
</feature>